<name>A0A1N7H9K7_9NOCA</name>
<protein>
    <recommendedName>
        <fullName evidence="1">DUF4873 domain-containing protein</fullName>
    </recommendedName>
</protein>
<dbReference type="Proteomes" id="UP000186218">
    <property type="component" value="Unassembled WGS sequence"/>
</dbReference>
<dbReference type="AlphaFoldDB" id="A0A1N7H9K7"/>
<gene>
    <name evidence="2" type="ORF">SAMN05445060_3731</name>
</gene>
<dbReference type="STRING" id="1344003.SAMN05445060_3731"/>
<evidence type="ECO:0000313" key="2">
    <source>
        <dbReference type="EMBL" id="SIS21348.1"/>
    </source>
</evidence>
<sequence>MISRIARSRLSPTILDVDAGDAVLDAADDCWTLDDGRRAHLLIRMRRGADDSYLGVVDHRRPNEFTLGLEGADMRLVADHLAAAVEAFTVSGASRITLRAPVQRAWCRRRNRDSRRTIRRLRAFDENLYVLNGPENPDDEVIDRELTIRCGDQSAAARVRLAAHLDPLDGKQHWVGTAYGEQVRAWKDGRATEVLIGDDPHRVAARLAEVTPWGHVRVVGVGPLPFPTSDDDESSDVAVVS</sequence>
<accession>A0A1N7H9K7</accession>
<dbReference type="OrthoDB" id="3683556at2"/>
<dbReference type="InterPro" id="IPR032371">
    <property type="entry name" value="DUF4873"/>
</dbReference>
<feature type="domain" description="DUF4873" evidence="1">
    <location>
        <begin position="146"/>
        <end position="227"/>
    </location>
</feature>
<proteinExistence type="predicted"/>
<keyword evidence="3" id="KW-1185">Reference proteome</keyword>
<reference evidence="2 3" key="1">
    <citation type="submission" date="2017-01" db="EMBL/GenBank/DDBJ databases">
        <authorList>
            <person name="Mah S.A."/>
            <person name="Swanson W.J."/>
            <person name="Moy G.W."/>
            <person name="Vacquier V.D."/>
        </authorList>
    </citation>
    <scope>NUCLEOTIDE SEQUENCE [LARGE SCALE GENOMIC DNA]</scope>
    <source>
        <strain evidence="2 3">CPCC 203464</strain>
    </source>
</reference>
<organism evidence="2 3">
    <name type="scientific">Williamsia sterculiae</name>
    <dbReference type="NCBI Taxonomy" id="1344003"/>
    <lineage>
        <taxon>Bacteria</taxon>
        <taxon>Bacillati</taxon>
        <taxon>Actinomycetota</taxon>
        <taxon>Actinomycetes</taxon>
        <taxon>Mycobacteriales</taxon>
        <taxon>Nocardiaceae</taxon>
        <taxon>Williamsia</taxon>
    </lineage>
</organism>
<dbReference type="RefSeq" id="WP_076482534.1">
    <property type="nucleotide sequence ID" value="NZ_FTNT01000013.1"/>
</dbReference>
<evidence type="ECO:0000313" key="3">
    <source>
        <dbReference type="Proteomes" id="UP000186218"/>
    </source>
</evidence>
<evidence type="ECO:0000259" key="1">
    <source>
        <dbReference type="Pfam" id="PF16170"/>
    </source>
</evidence>
<dbReference type="Pfam" id="PF16170">
    <property type="entry name" value="DUF4873"/>
    <property type="match status" value="1"/>
</dbReference>
<dbReference type="EMBL" id="FTNT01000013">
    <property type="protein sequence ID" value="SIS21348.1"/>
    <property type="molecule type" value="Genomic_DNA"/>
</dbReference>